<evidence type="ECO:0000256" key="6">
    <source>
        <dbReference type="SAM" id="MobiDB-lite"/>
    </source>
</evidence>
<evidence type="ECO:0000256" key="3">
    <source>
        <dbReference type="ARBA" id="ARBA00023015"/>
    </source>
</evidence>
<comment type="subcellular location">
    <subcellularLocation>
        <location evidence="1">Nucleus</location>
    </subcellularLocation>
</comment>
<dbReference type="InterPro" id="IPR038535">
    <property type="entry name" value="CNOT1_TTP_bind_sf"/>
</dbReference>
<feature type="domain" description="CCR4-NOT transcription complex subunit 1 TTP binding" evidence="10">
    <location>
        <begin position="444"/>
        <end position="594"/>
    </location>
</feature>
<dbReference type="Pfam" id="PF16419">
    <property type="entry name" value="CNOT1_HEAT_N"/>
    <property type="match status" value="1"/>
</dbReference>
<name>A0A4P9Z9U4_9ASCO</name>
<evidence type="ECO:0000259" key="12">
    <source>
        <dbReference type="Pfam" id="PF25097"/>
    </source>
</evidence>
<evidence type="ECO:0000259" key="10">
    <source>
        <dbReference type="Pfam" id="PF16417"/>
    </source>
</evidence>
<dbReference type="InterPro" id="IPR007196">
    <property type="entry name" value="CCR4-Not_Not1_C"/>
</dbReference>
<keyword evidence="4" id="KW-0804">Transcription</keyword>
<dbReference type="Pfam" id="PF25097">
    <property type="entry name" value="ARM_Cnot1"/>
    <property type="match status" value="1"/>
</dbReference>
<dbReference type="InterPro" id="IPR032195">
    <property type="entry name" value="CNOT1_HEAT_N"/>
</dbReference>
<dbReference type="CDD" id="cd20710">
    <property type="entry name" value="NOT1_connector"/>
    <property type="match status" value="1"/>
</dbReference>
<evidence type="ECO:0000256" key="2">
    <source>
        <dbReference type="ARBA" id="ARBA00022491"/>
    </source>
</evidence>
<dbReference type="GO" id="GO:0060090">
    <property type="term" value="F:molecular adaptor activity"/>
    <property type="evidence" value="ECO:0007669"/>
    <property type="project" value="TreeGrafter"/>
</dbReference>
<dbReference type="InterPro" id="IPR024557">
    <property type="entry name" value="CNOT1_dom_4"/>
</dbReference>
<feature type="domain" description="CCR4-Not complex component Not1 C-terminal" evidence="7">
    <location>
        <begin position="1569"/>
        <end position="1701"/>
    </location>
</feature>
<dbReference type="Gene3D" id="1.25.40.840">
    <property type="entry name" value="CCR4-NOT transcription complex subunit 1 TTP binding domain"/>
    <property type="match status" value="1"/>
</dbReference>
<dbReference type="GO" id="GO:0000932">
    <property type="term" value="C:P-body"/>
    <property type="evidence" value="ECO:0007669"/>
    <property type="project" value="TreeGrafter"/>
</dbReference>
<dbReference type="InterPro" id="IPR055454">
    <property type="entry name" value="CNOT1-like_NOT1_connector"/>
</dbReference>
<dbReference type="GO" id="GO:0000288">
    <property type="term" value="P:nuclear-transcribed mRNA catabolic process, deadenylation-dependent decay"/>
    <property type="evidence" value="ECO:0007669"/>
    <property type="project" value="TreeGrafter"/>
</dbReference>
<feature type="domain" description="CCR4-NOT transcription complex subunit 1-like NOT1 connector" evidence="12">
    <location>
        <begin position="1230"/>
        <end position="1390"/>
    </location>
</feature>
<dbReference type="Proteomes" id="UP000268321">
    <property type="component" value="Unassembled WGS sequence"/>
</dbReference>
<dbReference type="Pfam" id="PF16417">
    <property type="entry name" value="CNOT1_TTP_bind"/>
    <property type="match status" value="1"/>
</dbReference>
<dbReference type="OrthoDB" id="1933107at2759"/>
<keyword evidence="3" id="KW-0805">Transcription regulation</keyword>
<gene>
    <name evidence="13" type="ORF">METBISCDRAFT_18525</name>
</gene>
<dbReference type="GO" id="GO:0030015">
    <property type="term" value="C:CCR4-NOT core complex"/>
    <property type="evidence" value="ECO:0007669"/>
    <property type="project" value="InterPro"/>
</dbReference>
<evidence type="ECO:0000256" key="5">
    <source>
        <dbReference type="ARBA" id="ARBA00023242"/>
    </source>
</evidence>
<keyword evidence="2" id="KW-0678">Repressor</keyword>
<dbReference type="InterPro" id="IPR032193">
    <property type="entry name" value="CNOT1_TTP_bind"/>
</dbReference>
<dbReference type="GO" id="GO:0017148">
    <property type="term" value="P:negative regulation of translation"/>
    <property type="evidence" value="ECO:0007669"/>
    <property type="project" value="InterPro"/>
</dbReference>
<feature type="domain" description="CCR4-NOT transcription complex subunit 1 HEAT repeat 1" evidence="11">
    <location>
        <begin position="3"/>
        <end position="226"/>
    </location>
</feature>
<dbReference type="Pfam" id="PF12842">
    <property type="entry name" value="DUF3819"/>
    <property type="match status" value="1"/>
</dbReference>
<feature type="region of interest" description="Disordered" evidence="6">
    <location>
        <begin position="904"/>
        <end position="927"/>
    </location>
</feature>
<dbReference type="InterPro" id="IPR032191">
    <property type="entry name" value="CNOT1_CAF1_bind"/>
</dbReference>
<dbReference type="PANTHER" id="PTHR13162:SF8">
    <property type="entry name" value="CCR4-NOT TRANSCRIPTION COMPLEX SUBUNIT 1"/>
    <property type="match status" value="1"/>
</dbReference>
<evidence type="ECO:0000313" key="14">
    <source>
        <dbReference type="Proteomes" id="UP000268321"/>
    </source>
</evidence>
<dbReference type="PANTHER" id="PTHR13162">
    <property type="entry name" value="CCR4-NOT TRANSCRIPTION COMPLEX"/>
    <property type="match status" value="1"/>
</dbReference>
<evidence type="ECO:0000259" key="7">
    <source>
        <dbReference type="Pfam" id="PF04054"/>
    </source>
</evidence>
<evidence type="ECO:0000259" key="8">
    <source>
        <dbReference type="Pfam" id="PF12842"/>
    </source>
</evidence>
<dbReference type="InterPro" id="IPR040398">
    <property type="entry name" value="Not1"/>
</dbReference>
<evidence type="ECO:0000313" key="13">
    <source>
        <dbReference type="EMBL" id="RKP29493.1"/>
    </source>
</evidence>
<feature type="domain" description="CCR4-Not complex component Not1 C-terminal" evidence="7">
    <location>
        <begin position="1718"/>
        <end position="1950"/>
    </location>
</feature>
<accession>A0A4P9Z9U4</accession>
<reference evidence="14" key="1">
    <citation type="journal article" date="2018" name="Nat. Microbiol.">
        <title>Leveraging single-cell genomics to expand the fungal tree of life.</title>
        <authorList>
            <person name="Ahrendt S.R."/>
            <person name="Quandt C.A."/>
            <person name="Ciobanu D."/>
            <person name="Clum A."/>
            <person name="Salamov A."/>
            <person name="Andreopoulos B."/>
            <person name="Cheng J.F."/>
            <person name="Woyke T."/>
            <person name="Pelin A."/>
            <person name="Henrissat B."/>
            <person name="Reynolds N.K."/>
            <person name="Benny G.L."/>
            <person name="Smith M.E."/>
            <person name="James T.Y."/>
            <person name="Grigoriev I.V."/>
        </authorList>
    </citation>
    <scope>NUCLEOTIDE SEQUENCE [LARGE SCALE GENOMIC DNA]</scope>
    <source>
        <strain evidence="14">Baker2002</strain>
    </source>
</reference>
<feature type="domain" description="CCR4-NOT transcription complex subunit 1" evidence="8">
    <location>
        <begin position="947"/>
        <end position="1088"/>
    </location>
</feature>
<feature type="domain" description="CCR4-NOT transcription complex subunit 1 CAF1-binding" evidence="9">
    <location>
        <begin position="643"/>
        <end position="862"/>
    </location>
</feature>
<dbReference type="EMBL" id="ML004485">
    <property type="protein sequence ID" value="RKP29493.1"/>
    <property type="molecule type" value="Genomic_DNA"/>
</dbReference>
<evidence type="ECO:0000259" key="9">
    <source>
        <dbReference type="Pfam" id="PF16415"/>
    </source>
</evidence>
<evidence type="ECO:0000259" key="11">
    <source>
        <dbReference type="Pfam" id="PF16419"/>
    </source>
</evidence>
<sequence length="1956" mass="218429">MSFKQLLLEIGPENLLPEKLLPSLIHIKPHDTSDSIALILAEVLIPGTQGLSSNNGGVTALTFVNNLPEASAKGAQLQVCLKAVNTLQGQELDWPLVFRKVKENLADACKRNSQPSFASVTQLFSALDFKVGPIDSFLQTGWWFDKTLLYMMQSMFTQQGAFDILKLASFEPCYADDVGDYGPLKWLGIARLQMKVMVQIDAQKLQPQSEADRKLDEWLVQFYESTICSELHHVIAGALALRERPLYVWSQIQRALALPMGEQMDSSAEIRLKLTMNLLAQADPDNTARKRDARSANSFGVLPQFLAHAKQVDYPFFLVIALEATSLGFDLKEVLDADLKNPRIRESVYVALFEALEARATRDFEAVQHIQQRQMSEPYRALEPLKVAVVYSVLNILKSLQGLVDAERFKNLQLQFLSTYPRLINYGTGHDAAIEANEAQYFNFFPAQVEQEMKAYYSKLYNKEMEIKDIVDMLAQMKESDVPHDQDVFACMIHSLIDEYRFFSEYPLSALASTSLLFGALLQRDLIQGTTLTVALNFIWESCNKPQDSNMFKFAVQSLYNFKLRLHEYPIYCKHLLKCQSLSAHAKMYQVVKDASEGIPCVEISGYGVPGGSGADASSRQPEAKSIKYNAITVVKRTIGSVQQEEPNESLSDRLLFFVNNMTADKLSGKISEIKDVLHEKYFAWFSNYLVAERAKLEPNNHALYASLVFELDAIFYEFVLETTILEIEHLLCCFKDTANERQSLKNLGAWLGNITLANDRPLKRDQVALKYLLVEAFDFNTLPVVIPLVSKILEQASHSKIFRPPSPWVLGILKVLVELYDCADLKLNLKFVIEVLLNAFDLKVKDITPSTIVRTHNPNPEALAAMFGFRPVSAMPDLGGLALENDQNFQMQQHLQQQALLQQQQNLQQQHPNARQDEHMSPAASTSQLDASFSNLKGTTVFVQNPNLRRAFQASLARAVRECAVPILNRVSEAVLTTTDALIRKDFATELDVAKFRKSYQILAQQLAHSMVICSGRKILSETVEATMLQLLGLQVNPSEFLLAELNLAIQGNVDLCVDIVENLAASNIGELIEERMRPQVATRERHPAGTPFMDPAVSEYVLQLPFPLGLQREGVRDAQLQIYSNFGSNTASISVEQLSPAAPGAGGAPGAMQAQMARGNDSAEYAAHDRVRMGQLSDGVASAGLKGDVVGLDHLFTVVTQLCEKAVQMLDDCQETSLAELGPDSLIVQALVQATAICQRNAANFPELLLKVAQYAVNCLFTQTHASPLCNEIFVVLLDKLCEYSPSTAKDVTWWMVYSVDQRKFNWPAIFALINVQLVAPLKLDGLISKLIEESGSAVLVKFASILLLNINGATGTKPMALRSEFACTLQALARYAPAGDTEETKQAVQLRDNLFDLLAKHKVPALPLSGEPATDTYVQMGYVFVEWTKLLGHSEPCTDLQNVFIDRLYHTEILTDPLLFEVFFRAATQIATAAFSAEHEIRSRTQRETYLTADCFAKLIVAVLLRFARDHASKAADYLRSIMGVATLVLVQEHDLLLHLWNERAYFRVFSSIFSFWSGASALDASATAPFDAMFFTTMADVLNSLQPLLYAEFAFAWVSLVSHRMFLPRLLELPAHRGYHSAVRLLTSLLKFQRTYAREKHDALAVLLKAVHRIFAALAHDYPDFLCACHYQLTTAISGDYTQLRNIVLSAMPKHAAAASADGAVDVADAPSEPVRAPVVSPYTKNLDYHALPNCDASVSVNYLPAEDLLKCALRKPVDNFLRIPAPALMRAIYCGIKLNYPKEMTQVGLDTVNFNFNLVNALVLHVGLAVAEDTLPSHAHGFNNKSAHVTLLVDLLNYGNTEFRYHMVCAMADQLRYPSVLTQWFVSVALYMFTNEGAWNTGDVHREMQEIWLRVLLERVMVTKPHPWGLTVLFVALLRNKDVDLLSLPFVKSVDETFRQIFEALGRNVRA</sequence>
<dbReference type="Pfam" id="PF04054">
    <property type="entry name" value="Not1"/>
    <property type="match status" value="2"/>
</dbReference>
<evidence type="ECO:0000256" key="4">
    <source>
        <dbReference type="ARBA" id="ARBA00023163"/>
    </source>
</evidence>
<dbReference type="Pfam" id="PF16415">
    <property type="entry name" value="CNOT1_CAF1_bind"/>
    <property type="match status" value="1"/>
</dbReference>
<organism evidence="13 14">
    <name type="scientific">Metschnikowia bicuspidata</name>
    <dbReference type="NCBI Taxonomy" id="27322"/>
    <lineage>
        <taxon>Eukaryota</taxon>
        <taxon>Fungi</taxon>
        <taxon>Dikarya</taxon>
        <taxon>Ascomycota</taxon>
        <taxon>Saccharomycotina</taxon>
        <taxon>Pichiomycetes</taxon>
        <taxon>Metschnikowiaceae</taxon>
        <taxon>Metschnikowia</taxon>
    </lineage>
</organism>
<dbReference type="Gene3D" id="1.25.40.790">
    <property type="match status" value="1"/>
</dbReference>
<keyword evidence="5" id="KW-0539">Nucleus</keyword>
<protein>
    <submittedName>
        <fullName evidence="13">Not1-domain-containing protein</fullName>
    </submittedName>
</protein>
<dbReference type="GO" id="GO:0005634">
    <property type="term" value="C:nucleus"/>
    <property type="evidence" value="ECO:0007669"/>
    <property type="project" value="UniProtKB-SubCell"/>
</dbReference>
<dbReference type="Gene3D" id="1.25.40.180">
    <property type="match status" value="1"/>
</dbReference>
<evidence type="ECO:0000256" key="1">
    <source>
        <dbReference type="ARBA" id="ARBA00004123"/>
    </source>
</evidence>
<proteinExistence type="predicted"/>
<keyword evidence="14" id="KW-1185">Reference proteome</keyword>
<dbReference type="Gene3D" id="1.25.40.800">
    <property type="match status" value="1"/>
</dbReference>